<evidence type="ECO:0000259" key="8">
    <source>
        <dbReference type="PROSITE" id="PS51754"/>
    </source>
</evidence>
<dbReference type="OrthoDB" id="1928390at2759"/>
<dbReference type="Pfam" id="PF04844">
    <property type="entry name" value="Ovate"/>
    <property type="match status" value="1"/>
</dbReference>
<sequence length="175" mass="18112">MSSSGGWKPRSRHPAVVHLGCGCRRRKLPFLFSSPLRKVKPSSSAATTTAAATATSPSSSKSVPSGAGSAGNGAGSVAVVVESADPYHDFRRSMIQMIVENEIYERDGQEELLRRFLSLNSASQHDVIFRAFVGICDGAFSSSTAAPPPVAASSSTVAPACFRGSCGGGYGLGFP</sequence>
<evidence type="ECO:0000313" key="11">
    <source>
        <dbReference type="Proteomes" id="UP000663760"/>
    </source>
</evidence>
<feature type="region of interest" description="Disordered" evidence="7">
    <location>
        <begin position="43"/>
        <end position="70"/>
    </location>
</feature>
<organism evidence="10 11">
    <name type="scientific">Spirodela intermedia</name>
    <name type="common">Intermediate duckweed</name>
    <dbReference type="NCBI Taxonomy" id="51605"/>
    <lineage>
        <taxon>Eukaryota</taxon>
        <taxon>Viridiplantae</taxon>
        <taxon>Streptophyta</taxon>
        <taxon>Embryophyta</taxon>
        <taxon>Tracheophyta</taxon>
        <taxon>Spermatophyta</taxon>
        <taxon>Magnoliopsida</taxon>
        <taxon>Liliopsida</taxon>
        <taxon>Araceae</taxon>
        <taxon>Lemnoideae</taxon>
        <taxon>Spirodela</taxon>
    </lineage>
</organism>
<comment type="function">
    <text evidence="6">Transcriptional repressor that regulates multiple aspects of plant growth and development.</text>
</comment>
<comment type="subcellular location">
    <subcellularLocation>
        <location evidence="1 6">Nucleus</location>
    </subcellularLocation>
</comment>
<protein>
    <recommendedName>
        <fullName evidence="6">Transcription repressor</fullName>
    </recommendedName>
    <alternativeName>
        <fullName evidence="6">Ovate family protein</fullName>
    </alternativeName>
</protein>
<proteinExistence type="predicted"/>
<evidence type="ECO:0000256" key="2">
    <source>
        <dbReference type="ARBA" id="ARBA00022491"/>
    </source>
</evidence>
<gene>
    <name evidence="9" type="ORF">SI7747_08010129</name>
    <name evidence="10" type="ORF">SI8410_08010913</name>
</gene>
<evidence type="ECO:0000256" key="6">
    <source>
        <dbReference type="RuleBase" id="RU367028"/>
    </source>
</evidence>
<dbReference type="GO" id="GO:0005634">
    <property type="term" value="C:nucleus"/>
    <property type="evidence" value="ECO:0007669"/>
    <property type="project" value="UniProtKB-SubCell"/>
</dbReference>
<evidence type="ECO:0000256" key="3">
    <source>
        <dbReference type="ARBA" id="ARBA00023015"/>
    </source>
</evidence>
<accession>A0A7I8KTD3</accession>
<evidence type="ECO:0000313" key="10">
    <source>
        <dbReference type="EMBL" id="CAA7400235.1"/>
    </source>
</evidence>
<dbReference type="EMBL" id="LR743595">
    <property type="protein sequence ID" value="CAA2624284.1"/>
    <property type="molecule type" value="Genomic_DNA"/>
</dbReference>
<evidence type="ECO:0000256" key="5">
    <source>
        <dbReference type="ARBA" id="ARBA00023242"/>
    </source>
</evidence>
<keyword evidence="2 6" id="KW-0678">Repressor</keyword>
<dbReference type="PANTHER" id="PTHR33057:SF70">
    <property type="entry name" value="TRANSCRIPTION REPRESSOR-RELATED"/>
    <property type="match status" value="1"/>
</dbReference>
<reference evidence="10" key="1">
    <citation type="submission" date="2020-02" db="EMBL/GenBank/DDBJ databases">
        <authorList>
            <person name="Scholz U."/>
            <person name="Mascher M."/>
            <person name="Fiebig A."/>
        </authorList>
    </citation>
    <scope>NUCLEOTIDE SEQUENCE</scope>
</reference>
<evidence type="ECO:0000313" key="9">
    <source>
        <dbReference type="EMBL" id="CAA2624284.1"/>
    </source>
</evidence>
<evidence type="ECO:0000256" key="7">
    <source>
        <dbReference type="SAM" id="MobiDB-lite"/>
    </source>
</evidence>
<dbReference type="InterPro" id="IPR006458">
    <property type="entry name" value="Ovate_C"/>
</dbReference>
<dbReference type="InterPro" id="IPR038933">
    <property type="entry name" value="Ovate"/>
</dbReference>
<dbReference type="Proteomes" id="UP000663760">
    <property type="component" value="Chromosome 8"/>
</dbReference>
<keyword evidence="3 6" id="KW-0805">Transcription regulation</keyword>
<name>A0A7I8KTD3_SPIIN</name>
<keyword evidence="5 6" id="KW-0539">Nucleus</keyword>
<dbReference type="EMBL" id="LR746271">
    <property type="protein sequence ID" value="CAA7400235.1"/>
    <property type="molecule type" value="Genomic_DNA"/>
</dbReference>
<evidence type="ECO:0000256" key="4">
    <source>
        <dbReference type="ARBA" id="ARBA00023163"/>
    </source>
</evidence>
<dbReference type="PANTHER" id="PTHR33057">
    <property type="entry name" value="TRANSCRIPTION REPRESSOR OFP7-RELATED"/>
    <property type="match status" value="1"/>
</dbReference>
<keyword evidence="11" id="KW-1185">Reference proteome</keyword>
<dbReference type="GO" id="GO:0045892">
    <property type="term" value="P:negative regulation of DNA-templated transcription"/>
    <property type="evidence" value="ECO:0007669"/>
    <property type="project" value="UniProtKB-UniRule"/>
</dbReference>
<dbReference type="NCBIfam" id="TIGR01568">
    <property type="entry name" value="A_thal_3678"/>
    <property type="match status" value="1"/>
</dbReference>
<evidence type="ECO:0000256" key="1">
    <source>
        <dbReference type="ARBA" id="ARBA00004123"/>
    </source>
</evidence>
<keyword evidence="4 6" id="KW-0804">Transcription</keyword>
<dbReference type="AlphaFoldDB" id="A0A7I8KTD3"/>
<feature type="domain" description="OVATE" evidence="8">
    <location>
        <begin position="79"/>
        <end position="138"/>
    </location>
</feature>
<dbReference type="PROSITE" id="PS51754">
    <property type="entry name" value="OVATE"/>
    <property type="match status" value="1"/>
</dbReference>
<feature type="compositionally biased region" description="Low complexity" evidence="7">
    <location>
        <begin position="43"/>
        <end position="67"/>
    </location>
</feature>